<feature type="non-terminal residue" evidence="2">
    <location>
        <position position="1"/>
    </location>
</feature>
<organism evidence="2 3">
    <name type="scientific">Trema orientale</name>
    <name type="common">Charcoal tree</name>
    <name type="synonym">Celtis orientalis</name>
    <dbReference type="NCBI Taxonomy" id="63057"/>
    <lineage>
        <taxon>Eukaryota</taxon>
        <taxon>Viridiplantae</taxon>
        <taxon>Streptophyta</taxon>
        <taxon>Embryophyta</taxon>
        <taxon>Tracheophyta</taxon>
        <taxon>Spermatophyta</taxon>
        <taxon>Magnoliopsida</taxon>
        <taxon>eudicotyledons</taxon>
        <taxon>Gunneridae</taxon>
        <taxon>Pentapetalae</taxon>
        <taxon>rosids</taxon>
        <taxon>fabids</taxon>
        <taxon>Rosales</taxon>
        <taxon>Cannabaceae</taxon>
        <taxon>Trema</taxon>
    </lineage>
</organism>
<evidence type="ECO:0000313" key="3">
    <source>
        <dbReference type="Proteomes" id="UP000237000"/>
    </source>
</evidence>
<dbReference type="InParanoid" id="A0A2P5FP71"/>
<keyword evidence="1" id="KW-0812">Transmembrane</keyword>
<dbReference type="AlphaFoldDB" id="A0A2P5FP71"/>
<gene>
    <name evidence="2" type="ORF">TorRG33x02_047560</name>
</gene>
<proteinExistence type="predicted"/>
<protein>
    <submittedName>
        <fullName evidence="2">Uncharacterized protein</fullName>
    </submittedName>
</protein>
<sequence>LHHHYGVFIGLSLTLTLITTFYLLSFKKLDKFFKCKISIIFILQELLCNLGWSHLCLLKALDLSIEVVLITRDFQVI</sequence>
<comment type="caution">
    <text evidence="2">The sequence shown here is derived from an EMBL/GenBank/DDBJ whole genome shotgun (WGS) entry which is preliminary data.</text>
</comment>
<name>A0A2P5FP71_TREOI</name>
<accession>A0A2P5FP71</accession>
<evidence type="ECO:0000256" key="1">
    <source>
        <dbReference type="SAM" id="Phobius"/>
    </source>
</evidence>
<dbReference type="EMBL" id="JXTC01000018">
    <property type="protein sequence ID" value="PON99589.1"/>
    <property type="molecule type" value="Genomic_DNA"/>
</dbReference>
<dbReference type="Proteomes" id="UP000237000">
    <property type="component" value="Unassembled WGS sequence"/>
</dbReference>
<feature type="transmembrane region" description="Helical" evidence="1">
    <location>
        <begin position="6"/>
        <end position="24"/>
    </location>
</feature>
<evidence type="ECO:0000313" key="2">
    <source>
        <dbReference type="EMBL" id="PON99589.1"/>
    </source>
</evidence>
<keyword evidence="3" id="KW-1185">Reference proteome</keyword>
<keyword evidence="1" id="KW-0472">Membrane</keyword>
<reference evidence="3" key="1">
    <citation type="submission" date="2016-06" db="EMBL/GenBank/DDBJ databases">
        <title>Parallel loss of symbiosis genes in relatives of nitrogen-fixing non-legume Parasponia.</title>
        <authorList>
            <person name="Van Velzen R."/>
            <person name="Holmer R."/>
            <person name="Bu F."/>
            <person name="Rutten L."/>
            <person name="Van Zeijl A."/>
            <person name="Liu W."/>
            <person name="Santuari L."/>
            <person name="Cao Q."/>
            <person name="Sharma T."/>
            <person name="Shen D."/>
            <person name="Roswanjaya Y."/>
            <person name="Wardhani T."/>
            <person name="Kalhor M.S."/>
            <person name="Jansen J."/>
            <person name="Van den Hoogen J."/>
            <person name="Gungor B."/>
            <person name="Hartog M."/>
            <person name="Hontelez J."/>
            <person name="Verver J."/>
            <person name="Yang W.-C."/>
            <person name="Schijlen E."/>
            <person name="Repin R."/>
            <person name="Schilthuizen M."/>
            <person name="Schranz E."/>
            <person name="Heidstra R."/>
            <person name="Miyata K."/>
            <person name="Fedorova E."/>
            <person name="Kohlen W."/>
            <person name="Bisseling T."/>
            <person name="Smit S."/>
            <person name="Geurts R."/>
        </authorList>
    </citation>
    <scope>NUCLEOTIDE SEQUENCE [LARGE SCALE GENOMIC DNA]</scope>
    <source>
        <strain evidence="3">cv. RG33-2</strain>
    </source>
</reference>
<keyword evidence="1" id="KW-1133">Transmembrane helix</keyword>